<dbReference type="Gene3D" id="3.40.630.30">
    <property type="match status" value="1"/>
</dbReference>
<evidence type="ECO:0000313" key="4">
    <source>
        <dbReference type="EMBL" id="GAV49059.1"/>
    </source>
</evidence>
<sequence length="164" mass="18369">MSRDIVSLDNVYANRLGTFVKLTNSILPVQYPDSFFQEIVQNKNGKETSFAQLAFYSEVAVGAVKAKLIANKKGGILPHGMYIEVLAVLEHYSGKGIGTKLLEYVESEAKKHYQHALYVHVASDNVRAITWYKKRGFEQDGDVLLDYYKNTTGSANALVLKKTF</sequence>
<name>A0A1Q3A033_ZYGRO</name>
<dbReference type="GO" id="GO:0007064">
    <property type="term" value="P:mitotic sister chromatid cohesion"/>
    <property type="evidence" value="ECO:0007669"/>
    <property type="project" value="TreeGrafter"/>
</dbReference>
<dbReference type="OMA" id="EYAGAIC"/>
<dbReference type="InterPro" id="IPR000182">
    <property type="entry name" value="GNAT_dom"/>
</dbReference>
<organism evidence="4 5">
    <name type="scientific">Zygosaccharomyces rouxii</name>
    <dbReference type="NCBI Taxonomy" id="4956"/>
    <lineage>
        <taxon>Eukaryota</taxon>
        <taxon>Fungi</taxon>
        <taxon>Dikarya</taxon>
        <taxon>Ascomycota</taxon>
        <taxon>Saccharomycotina</taxon>
        <taxon>Saccharomycetes</taxon>
        <taxon>Saccharomycetales</taxon>
        <taxon>Saccharomycetaceae</taxon>
        <taxon>Zygosaccharomyces</taxon>
    </lineage>
</organism>
<dbReference type="InterPro" id="IPR051556">
    <property type="entry name" value="N-term/lysine_N-AcTrnsfr"/>
</dbReference>
<dbReference type="AlphaFoldDB" id="A0A1Q3A033"/>
<dbReference type="CDD" id="cd04301">
    <property type="entry name" value="NAT_SF"/>
    <property type="match status" value="1"/>
</dbReference>
<gene>
    <name evidence="4" type="ORF">ZYGR_0N04640</name>
</gene>
<dbReference type="Proteomes" id="UP000187013">
    <property type="component" value="Unassembled WGS sequence"/>
</dbReference>
<dbReference type="EMBL" id="BDGX01000014">
    <property type="protein sequence ID" value="GAV49059.1"/>
    <property type="molecule type" value="Genomic_DNA"/>
</dbReference>
<dbReference type="eggNOG" id="KOG3138">
    <property type="taxonomic scope" value="Eukaryota"/>
</dbReference>
<evidence type="ECO:0000256" key="2">
    <source>
        <dbReference type="ARBA" id="ARBA00023315"/>
    </source>
</evidence>
<comment type="caution">
    <text evidence="4">The sequence shown here is derived from an EMBL/GenBank/DDBJ whole genome shotgun (WGS) entry which is preliminary data.</text>
</comment>
<dbReference type="SUPFAM" id="SSF55729">
    <property type="entry name" value="Acyl-CoA N-acyltransferases (Nat)"/>
    <property type="match status" value="1"/>
</dbReference>
<protein>
    <recommendedName>
        <fullName evidence="3">N-acetyltransferase domain-containing protein</fullName>
    </recommendedName>
</protein>
<dbReference type="PROSITE" id="PS51186">
    <property type="entry name" value="GNAT"/>
    <property type="match status" value="1"/>
</dbReference>
<evidence type="ECO:0000256" key="1">
    <source>
        <dbReference type="ARBA" id="ARBA00022679"/>
    </source>
</evidence>
<evidence type="ECO:0000313" key="5">
    <source>
        <dbReference type="Proteomes" id="UP000187013"/>
    </source>
</evidence>
<proteinExistence type="predicted"/>
<dbReference type="InterPro" id="IPR016181">
    <property type="entry name" value="Acyl_CoA_acyltransferase"/>
</dbReference>
<dbReference type="GO" id="GO:0031415">
    <property type="term" value="C:NatA complex"/>
    <property type="evidence" value="ECO:0007669"/>
    <property type="project" value="EnsemblFungi"/>
</dbReference>
<evidence type="ECO:0000259" key="3">
    <source>
        <dbReference type="PROSITE" id="PS51186"/>
    </source>
</evidence>
<dbReference type="GO" id="GO:0004596">
    <property type="term" value="F:protein-N-terminal amino-acid acetyltransferase activity"/>
    <property type="evidence" value="ECO:0007669"/>
    <property type="project" value="EnsemblFungi"/>
</dbReference>
<dbReference type="OrthoDB" id="47374at2759"/>
<keyword evidence="1" id="KW-0808">Transferase</keyword>
<reference evidence="4 5" key="1">
    <citation type="submission" date="2016-08" db="EMBL/GenBank/DDBJ databases">
        <title>Draft genome sequence of allopolyploid Zygosaccharomyces rouxii.</title>
        <authorList>
            <person name="Watanabe J."/>
            <person name="Uehara K."/>
            <person name="Mogi Y."/>
            <person name="Tsukioka Y."/>
        </authorList>
    </citation>
    <scope>NUCLEOTIDE SEQUENCE [LARGE SCALE GENOMIC DNA]</scope>
    <source>
        <strain evidence="4 5">NBRC 110957</strain>
    </source>
</reference>
<feature type="domain" description="N-acetyltransferase" evidence="3">
    <location>
        <begin position="1"/>
        <end position="164"/>
    </location>
</feature>
<dbReference type="PANTHER" id="PTHR42919:SF8">
    <property type="entry name" value="N-ALPHA-ACETYLTRANSFERASE 50"/>
    <property type="match status" value="1"/>
</dbReference>
<accession>A0A1Q3A033</accession>
<keyword evidence="2" id="KW-0012">Acyltransferase</keyword>
<dbReference type="Pfam" id="PF00583">
    <property type="entry name" value="Acetyltransf_1"/>
    <property type="match status" value="1"/>
</dbReference>
<dbReference type="PANTHER" id="PTHR42919">
    <property type="entry name" value="N-ALPHA-ACETYLTRANSFERASE"/>
    <property type="match status" value="1"/>
</dbReference>